<evidence type="ECO:0000259" key="3">
    <source>
        <dbReference type="PROSITE" id="PS50048"/>
    </source>
</evidence>
<dbReference type="SMART" id="SM00066">
    <property type="entry name" value="GAL4"/>
    <property type="match status" value="1"/>
</dbReference>
<proteinExistence type="predicted"/>
<dbReference type="PANTHER" id="PTHR47785:SF5">
    <property type="entry name" value="ZN(II)2CYS6 TRANSCRIPTION FACTOR (EUROFUNG)"/>
    <property type="match status" value="1"/>
</dbReference>
<dbReference type="InterPro" id="IPR053181">
    <property type="entry name" value="EcdB-like_regulator"/>
</dbReference>
<dbReference type="GO" id="GO:0000981">
    <property type="term" value="F:DNA-binding transcription factor activity, RNA polymerase II-specific"/>
    <property type="evidence" value="ECO:0007669"/>
    <property type="project" value="InterPro"/>
</dbReference>
<dbReference type="OrthoDB" id="4356994at2759"/>
<dbReference type="PROSITE" id="PS00463">
    <property type="entry name" value="ZN2_CY6_FUNGAL_1"/>
    <property type="match status" value="1"/>
</dbReference>
<dbReference type="Proteomes" id="UP000799778">
    <property type="component" value="Unassembled WGS sequence"/>
</dbReference>
<feature type="domain" description="Zn(2)-C6 fungal-type" evidence="3">
    <location>
        <begin position="60"/>
        <end position="90"/>
    </location>
</feature>
<evidence type="ECO:0000256" key="2">
    <source>
        <dbReference type="SAM" id="MobiDB-lite"/>
    </source>
</evidence>
<name>A0A6A5X8E1_9PLEO</name>
<dbReference type="PROSITE" id="PS50048">
    <property type="entry name" value="ZN2_CY6_FUNGAL_2"/>
    <property type="match status" value="1"/>
</dbReference>
<reference evidence="4" key="1">
    <citation type="journal article" date="2020" name="Stud. Mycol.">
        <title>101 Dothideomycetes genomes: a test case for predicting lifestyles and emergence of pathogens.</title>
        <authorList>
            <person name="Haridas S."/>
            <person name="Albert R."/>
            <person name="Binder M."/>
            <person name="Bloem J."/>
            <person name="Labutti K."/>
            <person name="Salamov A."/>
            <person name="Andreopoulos B."/>
            <person name="Baker S."/>
            <person name="Barry K."/>
            <person name="Bills G."/>
            <person name="Bluhm B."/>
            <person name="Cannon C."/>
            <person name="Castanera R."/>
            <person name="Culley D."/>
            <person name="Daum C."/>
            <person name="Ezra D."/>
            <person name="Gonzalez J."/>
            <person name="Henrissat B."/>
            <person name="Kuo A."/>
            <person name="Liang C."/>
            <person name="Lipzen A."/>
            <person name="Lutzoni F."/>
            <person name="Magnuson J."/>
            <person name="Mondo S."/>
            <person name="Nolan M."/>
            <person name="Ohm R."/>
            <person name="Pangilinan J."/>
            <person name="Park H.-J."/>
            <person name="Ramirez L."/>
            <person name="Alfaro M."/>
            <person name="Sun H."/>
            <person name="Tritt A."/>
            <person name="Yoshinaga Y."/>
            <person name="Zwiers L.-H."/>
            <person name="Turgeon B."/>
            <person name="Goodwin S."/>
            <person name="Spatafora J."/>
            <person name="Crous P."/>
            <person name="Grigoriev I."/>
        </authorList>
    </citation>
    <scope>NUCLEOTIDE SEQUENCE</scope>
    <source>
        <strain evidence="4">CBS 175.79</strain>
    </source>
</reference>
<organism evidence="4 5">
    <name type="scientific">Aaosphaeria arxii CBS 175.79</name>
    <dbReference type="NCBI Taxonomy" id="1450172"/>
    <lineage>
        <taxon>Eukaryota</taxon>
        <taxon>Fungi</taxon>
        <taxon>Dikarya</taxon>
        <taxon>Ascomycota</taxon>
        <taxon>Pezizomycotina</taxon>
        <taxon>Dothideomycetes</taxon>
        <taxon>Pleosporomycetidae</taxon>
        <taxon>Pleosporales</taxon>
        <taxon>Pleosporales incertae sedis</taxon>
        <taxon>Aaosphaeria</taxon>
    </lineage>
</organism>
<evidence type="ECO:0000313" key="4">
    <source>
        <dbReference type="EMBL" id="KAF2009024.1"/>
    </source>
</evidence>
<dbReference type="GO" id="GO:0008270">
    <property type="term" value="F:zinc ion binding"/>
    <property type="evidence" value="ECO:0007669"/>
    <property type="project" value="InterPro"/>
</dbReference>
<dbReference type="PANTHER" id="PTHR47785">
    <property type="entry name" value="ZN(II)2CYS6 TRANSCRIPTION FACTOR (EUROFUNG)-RELATED-RELATED"/>
    <property type="match status" value="1"/>
</dbReference>
<dbReference type="GeneID" id="54288797"/>
<dbReference type="InterPro" id="IPR001138">
    <property type="entry name" value="Zn2Cys6_DnaBD"/>
</dbReference>
<sequence>MDLSMHRPRGSGDNQSSPPNVRPSKRSRTATTDTTSTGQHDSGPSGSGRKDRLRTRAAVACATCRARKTKCDGRRPLCGYCERTNTICQYDGEDLTAFDLTSFKDMSSEVLHAINQLTQLIKEESRFRQPDTVSPGSGESFVTFPLGEGSNSALAVDHNSDQTTNLPTDLHTTPNRHGLHDPQLPTFSQGLNSVLEWHVFPAGIEPIRVDERTPPPTPEELPKITISELTRLQLNYRQVVHIVNPMLDISTLDQYITHISENGFDWTTRTCLVALVCAIGALCQDVDVFSPGNPPDPKSNDTDVAYRFWSIASKRLGRAMSYNTLESAQCLCLAGIWFMCNLQPLNAWKHFTMAGNCWYSAIQARSKSTLHPEVPDVPSLSQNIEQSVFYTIYKSELEIRYELMMHGSVLEHIEEQLVFPAPPAVNHAQLQSPNDELATWYFYLTDIAARHLINRIVNTRVKVNACPSESQVKALFCTHEIFEIQLEEWYQSIPPEISFQRPDASIAADPDPLKHILRSRYMFIRELLCRPFIQLCLNYHLDLPHETLDKVTAIATLGLQYCSWKLQASHKPKRTDQGVWIWIRNSTTSSMILIGAARSRQFPLLNAASRLWLPEDWHENVAGFVSHLEAYAWEKWESIADCIRLISLGLENLQPQVAMS</sequence>
<dbReference type="RefSeq" id="XP_033377363.1">
    <property type="nucleotide sequence ID" value="XM_033531400.1"/>
</dbReference>
<dbReference type="SUPFAM" id="SSF57701">
    <property type="entry name" value="Zn2/Cys6 DNA-binding domain"/>
    <property type="match status" value="1"/>
</dbReference>
<keyword evidence="5" id="KW-1185">Reference proteome</keyword>
<accession>A0A6A5X8E1</accession>
<evidence type="ECO:0000256" key="1">
    <source>
        <dbReference type="ARBA" id="ARBA00023242"/>
    </source>
</evidence>
<dbReference type="CDD" id="cd00067">
    <property type="entry name" value="GAL4"/>
    <property type="match status" value="1"/>
</dbReference>
<dbReference type="Pfam" id="PF00172">
    <property type="entry name" value="Zn_clus"/>
    <property type="match status" value="1"/>
</dbReference>
<dbReference type="InterPro" id="IPR036864">
    <property type="entry name" value="Zn2-C6_fun-type_DNA-bd_sf"/>
</dbReference>
<gene>
    <name evidence="4" type="ORF">BU24DRAFT_455942</name>
</gene>
<dbReference type="EMBL" id="ML978080">
    <property type="protein sequence ID" value="KAF2009024.1"/>
    <property type="molecule type" value="Genomic_DNA"/>
</dbReference>
<evidence type="ECO:0000313" key="5">
    <source>
        <dbReference type="Proteomes" id="UP000799778"/>
    </source>
</evidence>
<dbReference type="AlphaFoldDB" id="A0A6A5X8E1"/>
<dbReference type="Gene3D" id="4.10.240.10">
    <property type="entry name" value="Zn(2)-C6 fungal-type DNA-binding domain"/>
    <property type="match status" value="1"/>
</dbReference>
<protein>
    <recommendedName>
        <fullName evidence="3">Zn(2)-C6 fungal-type domain-containing protein</fullName>
    </recommendedName>
</protein>
<dbReference type="CDD" id="cd12148">
    <property type="entry name" value="fungal_TF_MHR"/>
    <property type="match status" value="1"/>
</dbReference>
<feature type="region of interest" description="Disordered" evidence="2">
    <location>
        <begin position="1"/>
        <end position="52"/>
    </location>
</feature>
<keyword evidence="1" id="KW-0539">Nucleus</keyword>